<organism evidence="2 3">
    <name type="scientific">Cellulophaga baltica 18</name>
    <dbReference type="NCBI Taxonomy" id="1348584"/>
    <lineage>
        <taxon>Bacteria</taxon>
        <taxon>Pseudomonadati</taxon>
        <taxon>Bacteroidota</taxon>
        <taxon>Flavobacteriia</taxon>
        <taxon>Flavobacteriales</taxon>
        <taxon>Flavobacteriaceae</taxon>
        <taxon>Cellulophaga</taxon>
    </lineage>
</organism>
<evidence type="ECO:0000313" key="2">
    <source>
        <dbReference type="EMBL" id="AIZ40487.1"/>
    </source>
</evidence>
<dbReference type="InterPro" id="IPR008928">
    <property type="entry name" value="6-hairpin_glycosidase_sf"/>
</dbReference>
<dbReference type="Gene3D" id="1.50.10.20">
    <property type="match status" value="1"/>
</dbReference>
<dbReference type="AlphaFoldDB" id="A0AAU8RLX3"/>
<reference evidence="2 3" key="1">
    <citation type="journal article" date="2014" name="Environ. Microbiol.">
        <title>Contrasting genomic patterns and infection strategies of two co-existing Bacteroidetes podovirus genera.</title>
        <authorList>
            <person name="Holmfeldt K."/>
            <person name="Howard-Varona C."/>
            <person name="Solonenko N."/>
            <person name="Sullivan M.B."/>
        </authorList>
    </citation>
    <scope>NUCLEOTIDE SEQUENCE [LARGE SCALE GENOMIC DNA]</scope>
    <source>
        <strain evidence="2 3">18</strain>
    </source>
</reference>
<dbReference type="PANTHER" id="PTHR42899:SF1">
    <property type="entry name" value="SPERMATOGENESIS-ASSOCIATED PROTEIN 20"/>
    <property type="match status" value="1"/>
</dbReference>
<dbReference type="Pfam" id="PF03190">
    <property type="entry name" value="Thioredox_DsbH"/>
    <property type="match status" value="1"/>
</dbReference>
<dbReference type="CDD" id="cd02955">
    <property type="entry name" value="SSP411"/>
    <property type="match status" value="1"/>
</dbReference>
<dbReference type="PANTHER" id="PTHR42899">
    <property type="entry name" value="SPERMATOGENESIS-ASSOCIATED PROTEIN 20"/>
    <property type="match status" value="1"/>
</dbReference>
<dbReference type="Proteomes" id="UP000030786">
    <property type="component" value="Chromosome"/>
</dbReference>
<dbReference type="PIRSF" id="PIRSF006402">
    <property type="entry name" value="UCP006402_thioredoxin"/>
    <property type="match status" value="1"/>
</dbReference>
<dbReference type="GO" id="GO:0005975">
    <property type="term" value="P:carbohydrate metabolic process"/>
    <property type="evidence" value="ECO:0007669"/>
    <property type="project" value="InterPro"/>
</dbReference>
<dbReference type="SUPFAM" id="SSF52833">
    <property type="entry name" value="Thioredoxin-like"/>
    <property type="match status" value="1"/>
</dbReference>
<evidence type="ECO:0000313" key="3">
    <source>
        <dbReference type="Proteomes" id="UP000030786"/>
    </source>
</evidence>
<dbReference type="SUPFAM" id="SSF48208">
    <property type="entry name" value="Six-hairpin glycosidases"/>
    <property type="match status" value="1"/>
</dbReference>
<gene>
    <name evidence="2" type="ORF">M666_02195</name>
</gene>
<dbReference type="InterPro" id="IPR024705">
    <property type="entry name" value="Ssp411"/>
</dbReference>
<sequence>MKGILGLLCLPLLFFSCKESSKKVPQDFAYTNNLVHETSPYLLQHAHNPVNWQPWTDTIYNAAKKENKLVVLSIGYSTCHWCHKMEEETFTDIPTAEFMNTNFINVKVDREERPDVDKVYMTAVQLMNGSGGWPLNVITLPNGKPIYGGTYHSKEEWNGVLKQFNELYKSDSLKLYAYADKVALGIEEVNLAPSTKNLNAISRDSLIKATTTWKLKWDTQHGGTIADQKFVLPTSLNFLMNYGVIENDLTVNNFAQKTLDSIASSGIIDHIDGGFYRYSTVPDWRIPHFEKMLYDNAQIMALYAKAYKRYKTSRYKEIVYAIDAFLTENMLHDGGGYYAALDADTDGEEGKYYTWSKDELHTLLGAEYDLFAAYYKLDPKNTLENGRYVLQHTASDATFCTSNSLSSEKLKQLKNGWKKTLKKARSKRTYPSKDDKIITSWNSLLINGYVEAYKTFKDESFLEKAKAINRFILENCYENNTLIHSYKKGGKKTAGFLEDYATLANANINLYSATLNPEYLNTAIALTKTTDQKFYDVESGFYRFKEEDNLISKIIPTHDGVFDSPNATVAENLFLLGHILYHDAYSARAKKMTQTMAPLLQENLEGYTKWGCLALHLSSTYYEIAVVGSNALSLTQELNSKFLANTLVIGSETASPIAIYKDRFEDDKTYIYVCLNNSCKLPVTSVPEALQQIEYNIEKSNFNLAF</sequence>
<dbReference type="PROSITE" id="PS51257">
    <property type="entry name" value="PROKAR_LIPOPROTEIN"/>
    <property type="match status" value="1"/>
</dbReference>
<protein>
    <recommendedName>
        <fullName evidence="1">Spermatogenesis-associated protein 20-like TRX domain-containing protein</fullName>
    </recommendedName>
</protein>
<dbReference type="RefSeq" id="WP_029444922.1">
    <property type="nucleotide sequence ID" value="NZ_CP009976.1"/>
</dbReference>
<dbReference type="Gene3D" id="3.40.30.10">
    <property type="entry name" value="Glutaredoxin"/>
    <property type="match status" value="1"/>
</dbReference>
<proteinExistence type="predicted"/>
<dbReference type="Gene3D" id="1.50.10.10">
    <property type="match status" value="1"/>
</dbReference>
<evidence type="ECO:0000259" key="1">
    <source>
        <dbReference type="Pfam" id="PF03190"/>
    </source>
</evidence>
<dbReference type="InterPro" id="IPR004879">
    <property type="entry name" value="Ssp411-like_TRX"/>
</dbReference>
<accession>A0AAU8RLX3</accession>
<dbReference type="EMBL" id="CP009976">
    <property type="protein sequence ID" value="AIZ40487.1"/>
    <property type="molecule type" value="Genomic_DNA"/>
</dbReference>
<dbReference type="KEGG" id="cbat:M666_02195"/>
<feature type="domain" description="Spermatogenesis-associated protein 20-like TRX" evidence="1">
    <location>
        <begin position="31"/>
        <end position="181"/>
    </location>
</feature>
<dbReference type="InterPro" id="IPR012341">
    <property type="entry name" value="6hp_glycosidase-like_sf"/>
</dbReference>
<dbReference type="GeneID" id="78059544"/>
<name>A0AAU8RLX3_9FLAO</name>
<dbReference type="InterPro" id="IPR036249">
    <property type="entry name" value="Thioredoxin-like_sf"/>
</dbReference>